<protein>
    <recommendedName>
        <fullName evidence="5">UPF0182 protein HXX08_08740</fullName>
    </recommendedName>
</protein>
<evidence type="ECO:0000256" key="6">
    <source>
        <dbReference type="SAM" id="MobiDB-lite"/>
    </source>
</evidence>
<keyword evidence="1 5" id="KW-1003">Cell membrane</keyword>
<organism evidence="7 9">
    <name type="scientific">Candidatus Chlorohelix allophototropha</name>
    <dbReference type="NCBI Taxonomy" id="3003348"/>
    <lineage>
        <taxon>Bacteria</taxon>
        <taxon>Bacillati</taxon>
        <taxon>Chloroflexota</taxon>
        <taxon>Chloroflexia</taxon>
        <taxon>Candidatus Chloroheliales</taxon>
        <taxon>Candidatus Chloroheliaceae</taxon>
        <taxon>Candidatus Chlorohelix</taxon>
    </lineage>
</organism>
<keyword evidence="3 5" id="KW-1133">Transmembrane helix</keyword>
<feature type="transmembrane region" description="Helical" evidence="5">
    <location>
        <begin position="208"/>
        <end position="228"/>
    </location>
</feature>
<gene>
    <name evidence="7" type="ORF">HXX08_08740</name>
    <name evidence="8" type="ORF">OZ401_001092</name>
</gene>
<evidence type="ECO:0000256" key="1">
    <source>
        <dbReference type="ARBA" id="ARBA00022475"/>
    </source>
</evidence>
<sequence length="1060" mass="116443">MFKELRKLFTAPFGGTGYRVSGTGGGGGGDDSDKDPKRDKPSDDDSPKSKDPFENFDFTQFRSRRSGPPPRNPDDNPRGRQPFGNFDFSQFGGGRGNIPQVQFNMPRPSRGAIIGIIVAVVVVVFAILLPGLLGFWADIMWFQEIGQQSVYWTGIIARIGAFAVAAVVAFIVIMLNVWVARRIGPRGPVIDAAPDNPLTALLGGSVRLLNILFVVAAIIVSLVMAGAFSSNWQVILTYLNAASWTDTEKIFNQTAGFYVFDLPFYSFVQGWLIGLGVVSVIAAALVYGLNFALSGRTISLTTGIKSHVSVLGAFLLALFAWGYQIANSNLVYSPRGVTPGASATDVESQFPANNILSIIVLAAAVLLLANIFVRNERLGTTLLIGAAGVWLGATILIGGVFPSLYQNFSVKPNEITKESKYISNTIEQTRKAFGLDKLERIPFQGTVALTQQDVQQNPLVVDNIRLWDYDKVRAVYDQRETLRRYYNFEDVDIDRYPLRNGNLTQVMISARELRISNLDANAQTWQSQHVQYTHGYGFQASPVNQFDSQGQPVNLITQSFPISSTGVLKMDQPRIYYGSSYNNRTDYAIVGTKLPEIDYPFTEAIPGKTAGQSGDNATYAYAGQGGIKLDNFFVKLAFSAKLGDFNLLISDSVGDNSKLLINRNVTDRIRLVAPFLRLDSDPYLVVSGGRMYWIVDAYTSTQRYPHAGYLDSAKTVNYIRNSVKIVTDAYDGTMSFYIVDDTDPLVKTWANIYPTLFKPSSSIPADIKAHFRYPEDLFRWQSLLYLTYHVDDPTAYYTRSDQWQLPQDPRPDQAGQALPATYLVTQLPGGQTKPEFVLIQPFEPQGKRNMVAWMAARMDGENYGKLVIYDFPGSVNVNGPTQFFSTLSNDQEFSRYRNLLNQGGSKFEAGPIIIIPIDKSVLYVLPYYLSNSSNPIPQLNTVVVGTSDNRIATGNNLTEALTKVFQAQPNPAPGDTTSGGTQPTPGTTTTPVVTVPVGTPAPGGVTPEPASVAEYILSSQAHLKKADTARLGGDLTTYQKELSLAQQDLDKLQKLLGLSK</sequence>
<feature type="compositionally biased region" description="Basic and acidic residues" evidence="6">
    <location>
        <begin position="34"/>
        <end position="53"/>
    </location>
</feature>
<dbReference type="EMBL" id="JACATZ010000001">
    <property type="protein sequence ID" value="NWJ45952.1"/>
    <property type="molecule type" value="Genomic_DNA"/>
</dbReference>
<evidence type="ECO:0000256" key="4">
    <source>
        <dbReference type="ARBA" id="ARBA00023136"/>
    </source>
</evidence>
<feature type="transmembrane region" description="Helical" evidence="5">
    <location>
        <begin position="264"/>
        <end position="287"/>
    </location>
</feature>
<dbReference type="PANTHER" id="PTHR39344:SF1">
    <property type="entry name" value="UPF0182 PROTEIN SLL1060"/>
    <property type="match status" value="1"/>
</dbReference>
<dbReference type="AlphaFoldDB" id="A0A8T7M016"/>
<keyword evidence="4 5" id="KW-0472">Membrane</keyword>
<dbReference type="PANTHER" id="PTHR39344">
    <property type="entry name" value="UPF0182 PROTEIN SLL1060"/>
    <property type="match status" value="1"/>
</dbReference>
<comment type="subcellular location">
    <subcellularLocation>
        <location evidence="5">Cell membrane</location>
        <topology evidence="5">Multi-pass membrane protein</topology>
    </subcellularLocation>
</comment>
<feature type="compositionally biased region" description="Low complexity" evidence="6">
    <location>
        <begin position="973"/>
        <end position="995"/>
    </location>
</feature>
<evidence type="ECO:0000256" key="5">
    <source>
        <dbReference type="HAMAP-Rule" id="MF_01600"/>
    </source>
</evidence>
<dbReference type="Proteomes" id="UP001431572">
    <property type="component" value="Chromosome 1"/>
</dbReference>
<dbReference type="InterPro" id="IPR005372">
    <property type="entry name" value="UPF0182"/>
</dbReference>
<name>A0A8T7M016_9CHLR</name>
<dbReference type="Proteomes" id="UP000521676">
    <property type="component" value="Unassembled WGS sequence"/>
</dbReference>
<evidence type="ECO:0000313" key="10">
    <source>
        <dbReference type="Proteomes" id="UP001431572"/>
    </source>
</evidence>
<dbReference type="GO" id="GO:0005576">
    <property type="term" value="C:extracellular region"/>
    <property type="evidence" value="ECO:0007669"/>
    <property type="project" value="TreeGrafter"/>
</dbReference>
<feature type="transmembrane region" description="Helical" evidence="5">
    <location>
        <begin position="112"/>
        <end position="135"/>
    </location>
</feature>
<reference evidence="8" key="2">
    <citation type="journal article" date="2024" name="Nature">
        <title>Anoxygenic phototroph of the Chloroflexota uses a type I reaction centre.</title>
        <authorList>
            <person name="Tsuji J.M."/>
            <person name="Shaw N.A."/>
            <person name="Nagashima S."/>
            <person name="Venkiteswaran J.J."/>
            <person name="Schiff S.L."/>
            <person name="Watanabe T."/>
            <person name="Fukui M."/>
            <person name="Hanada S."/>
            <person name="Tank M."/>
            <person name="Neufeld J.D."/>
        </authorList>
    </citation>
    <scope>NUCLEOTIDE SEQUENCE</scope>
    <source>
        <strain evidence="8">L227-S17</strain>
    </source>
</reference>
<feature type="transmembrane region" description="Helical" evidence="5">
    <location>
        <begin position="355"/>
        <end position="373"/>
    </location>
</feature>
<feature type="transmembrane region" description="Helical" evidence="5">
    <location>
        <begin position="155"/>
        <end position="179"/>
    </location>
</feature>
<feature type="region of interest" description="Disordered" evidence="6">
    <location>
        <begin position="10"/>
        <end position="86"/>
    </location>
</feature>
<dbReference type="HAMAP" id="MF_01600">
    <property type="entry name" value="UPF0182"/>
    <property type="match status" value="1"/>
</dbReference>
<feature type="transmembrane region" description="Helical" evidence="5">
    <location>
        <begin position="380"/>
        <end position="405"/>
    </location>
</feature>
<keyword evidence="10" id="KW-1185">Reference proteome</keyword>
<dbReference type="GO" id="GO:0005886">
    <property type="term" value="C:plasma membrane"/>
    <property type="evidence" value="ECO:0007669"/>
    <property type="project" value="UniProtKB-SubCell"/>
</dbReference>
<accession>A0A8T7M016</accession>
<dbReference type="Pfam" id="PF03699">
    <property type="entry name" value="UPF0182"/>
    <property type="match status" value="1"/>
</dbReference>
<evidence type="ECO:0000256" key="2">
    <source>
        <dbReference type="ARBA" id="ARBA00022692"/>
    </source>
</evidence>
<proteinExistence type="inferred from homology"/>
<dbReference type="RefSeq" id="WP_341469702.1">
    <property type="nucleotide sequence ID" value="NZ_CP128399.1"/>
</dbReference>
<feature type="transmembrane region" description="Helical" evidence="5">
    <location>
        <begin position="308"/>
        <end position="326"/>
    </location>
</feature>
<evidence type="ECO:0000256" key="3">
    <source>
        <dbReference type="ARBA" id="ARBA00022989"/>
    </source>
</evidence>
<feature type="region of interest" description="Disordered" evidence="6">
    <location>
        <begin position="967"/>
        <end position="995"/>
    </location>
</feature>
<evidence type="ECO:0000313" key="9">
    <source>
        <dbReference type="Proteomes" id="UP000521676"/>
    </source>
</evidence>
<dbReference type="EMBL" id="CP128399">
    <property type="protein sequence ID" value="WJW67813.1"/>
    <property type="molecule type" value="Genomic_DNA"/>
</dbReference>
<feature type="compositionally biased region" description="Gly residues" evidence="6">
    <location>
        <begin position="14"/>
        <end position="29"/>
    </location>
</feature>
<reference evidence="7 9" key="1">
    <citation type="submission" date="2020-06" db="EMBL/GenBank/DDBJ databases">
        <title>Anoxygenic phototrophic Chloroflexota member uses a Type I reaction center.</title>
        <authorList>
            <person name="Tsuji J.M."/>
            <person name="Shaw N.A."/>
            <person name="Nagashima S."/>
            <person name="Venkiteswaran J."/>
            <person name="Schiff S.L."/>
            <person name="Hanada S."/>
            <person name="Tank M."/>
            <person name="Neufeld J.D."/>
        </authorList>
    </citation>
    <scope>NUCLEOTIDE SEQUENCE [LARGE SCALE GENOMIC DNA]</scope>
    <source>
        <strain evidence="7">L227-S17</strain>
    </source>
</reference>
<keyword evidence="2 5" id="KW-0812">Transmembrane</keyword>
<evidence type="ECO:0000313" key="8">
    <source>
        <dbReference type="EMBL" id="WJW67813.1"/>
    </source>
</evidence>
<comment type="similarity">
    <text evidence="5">Belongs to the UPF0182 family.</text>
</comment>
<evidence type="ECO:0000313" key="7">
    <source>
        <dbReference type="EMBL" id="NWJ45952.1"/>
    </source>
</evidence>